<dbReference type="AlphaFoldDB" id="A0A0G0FR86"/>
<dbReference type="SUPFAM" id="SSF63817">
    <property type="entry name" value="Sortase"/>
    <property type="match status" value="1"/>
</dbReference>
<evidence type="ECO:0000313" key="3">
    <source>
        <dbReference type="EMBL" id="KKQ16365.1"/>
    </source>
</evidence>
<keyword evidence="2" id="KW-0812">Transmembrane</keyword>
<dbReference type="InterPro" id="IPR005754">
    <property type="entry name" value="Sortase"/>
</dbReference>
<name>A0A0G0FR86_9BACT</name>
<gene>
    <name evidence="3" type="ORF">US28_C0002G0032</name>
</gene>
<keyword evidence="1" id="KW-0378">Hydrolase</keyword>
<proteinExistence type="predicted"/>
<dbReference type="Gene3D" id="2.40.260.10">
    <property type="entry name" value="Sortase"/>
    <property type="match status" value="1"/>
</dbReference>
<reference evidence="3 4" key="1">
    <citation type="journal article" date="2015" name="Nature">
        <title>rRNA introns, odd ribosomes, and small enigmatic genomes across a large radiation of phyla.</title>
        <authorList>
            <person name="Brown C.T."/>
            <person name="Hug L.A."/>
            <person name="Thomas B.C."/>
            <person name="Sharon I."/>
            <person name="Castelle C.J."/>
            <person name="Singh A."/>
            <person name="Wilkins M.J."/>
            <person name="Williams K.H."/>
            <person name="Banfield J.F."/>
        </authorList>
    </citation>
    <scope>NUCLEOTIDE SEQUENCE [LARGE SCALE GENOMIC DNA]</scope>
</reference>
<keyword evidence="2" id="KW-0472">Membrane</keyword>
<keyword evidence="2" id="KW-1133">Transmembrane helix</keyword>
<dbReference type="Pfam" id="PF04203">
    <property type="entry name" value="Sortase"/>
    <property type="match status" value="1"/>
</dbReference>
<dbReference type="GO" id="GO:0016787">
    <property type="term" value="F:hydrolase activity"/>
    <property type="evidence" value="ECO:0007669"/>
    <property type="project" value="UniProtKB-KW"/>
</dbReference>
<organism evidence="3 4">
    <name type="scientific">Candidatus Daviesbacteria bacterium GW2011_GWA1_36_8</name>
    <dbReference type="NCBI Taxonomy" id="1618417"/>
    <lineage>
        <taxon>Bacteria</taxon>
        <taxon>Candidatus Daviesiibacteriota</taxon>
    </lineage>
</organism>
<evidence type="ECO:0000256" key="2">
    <source>
        <dbReference type="SAM" id="Phobius"/>
    </source>
</evidence>
<protein>
    <submittedName>
        <fullName evidence="3">Sortase</fullName>
    </submittedName>
</protein>
<evidence type="ECO:0000256" key="1">
    <source>
        <dbReference type="ARBA" id="ARBA00022801"/>
    </source>
</evidence>
<dbReference type="EMBL" id="LBSJ01000002">
    <property type="protein sequence ID" value="KKQ16365.1"/>
    <property type="molecule type" value="Genomic_DNA"/>
</dbReference>
<dbReference type="Proteomes" id="UP000034448">
    <property type="component" value="Unassembled WGS sequence"/>
</dbReference>
<sequence>MKKRPWNYYAGNGLIIFGLLLLLTIYLPIIKLFLPLPHAAADFSDTNNTILIPKINAYAPVIKEVDAFNEAEYRAALKKGVAQAKGIPNFYFAHSSDSPWNLTSYNTVFLRLGELKNGDEIVIKDEGVEKKYKVVDKKIVWPSDVKAVTQLSGDKLILQTCTPIGTSLKRLLIFAEPV</sequence>
<dbReference type="NCBIfam" id="TIGR01076">
    <property type="entry name" value="sortase_fam"/>
    <property type="match status" value="1"/>
</dbReference>
<dbReference type="InterPro" id="IPR023365">
    <property type="entry name" value="Sortase_dom-sf"/>
</dbReference>
<accession>A0A0G0FR86</accession>
<comment type="caution">
    <text evidence="3">The sequence shown here is derived from an EMBL/GenBank/DDBJ whole genome shotgun (WGS) entry which is preliminary data.</text>
</comment>
<evidence type="ECO:0000313" key="4">
    <source>
        <dbReference type="Proteomes" id="UP000034448"/>
    </source>
</evidence>
<feature type="transmembrane region" description="Helical" evidence="2">
    <location>
        <begin position="6"/>
        <end position="27"/>
    </location>
</feature>